<name>A0A1Z5R215_SORBI</name>
<feature type="transmembrane region" description="Helical" evidence="2">
    <location>
        <begin position="131"/>
        <end position="150"/>
    </location>
</feature>
<keyword evidence="2" id="KW-1133">Transmembrane helix</keyword>
<gene>
    <name evidence="3" type="ORF">SORBI_3009G106601</name>
</gene>
<keyword evidence="2" id="KW-0472">Membrane</keyword>
<feature type="region of interest" description="Disordered" evidence="1">
    <location>
        <begin position="17"/>
        <end position="52"/>
    </location>
</feature>
<keyword evidence="4" id="KW-1185">Reference proteome</keyword>
<reference evidence="3 4" key="1">
    <citation type="journal article" date="2009" name="Nature">
        <title>The Sorghum bicolor genome and the diversification of grasses.</title>
        <authorList>
            <person name="Paterson A.H."/>
            <person name="Bowers J.E."/>
            <person name="Bruggmann R."/>
            <person name="Dubchak I."/>
            <person name="Grimwood J."/>
            <person name="Gundlach H."/>
            <person name="Haberer G."/>
            <person name="Hellsten U."/>
            <person name="Mitros T."/>
            <person name="Poliakov A."/>
            <person name="Schmutz J."/>
            <person name="Spannagl M."/>
            <person name="Tang H."/>
            <person name="Wang X."/>
            <person name="Wicker T."/>
            <person name="Bharti A.K."/>
            <person name="Chapman J."/>
            <person name="Feltus F.A."/>
            <person name="Gowik U."/>
            <person name="Grigoriev I.V."/>
            <person name="Lyons E."/>
            <person name="Maher C.A."/>
            <person name="Martis M."/>
            <person name="Narechania A."/>
            <person name="Otillar R.P."/>
            <person name="Penning B.W."/>
            <person name="Salamov A.A."/>
            <person name="Wang Y."/>
            <person name="Zhang L."/>
            <person name="Carpita N.C."/>
            <person name="Freeling M."/>
            <person name="Gingle A.R."/>
            <person name="Hash C.T."/>
            <person name="Keller B."/>
            <person name="Klein P."/>
            <person name="Kresovich S."/>
            <person name="McCann M.C."/>
            <person name="Ming R."/>
            <person name="Peterson D.G."/>
            <person name="Mehboob-ur-Rahman"/>
            <person name="Ware D."/>
            <person name="Westhoff P."/>
            <person name="Mayer K.F."/>
            <person name="Messing J."/>
            <person name="Rokhsar D.S."/>
        </authorList>
    </citation>
    <scope>NUCLEOTIDE SEQUENCE [LARGE SCALE GENOMIC DNA]</scope>
    <source>
        <strain evidence="4">cv. BTx623</strain>
    </source>
</reference>
<dbReference type="InParanoid" id="A0A1Z5R215"/>
<dbReference type="AlphaFoldDB" id="A0A1Z5R215"/>
<evidence type="ECO:0000256" key="1">
    <source>
        <dbReference type="SAM" id="MobiDB-lite"/>
    </source>
</evidence>
<feature type="transmembrane region" description="Helical" evidence="2">
    <location>
        <begin position="106"/>
        <end position="125"/>
    </location>
</feature>
<organism evidence="3 4">
    <name type="scientific">Sorghum bicolor</name>
    <name type="common">Sorghum</name>
    <name type="synonym">Sorghum vulgare</name>
    <dbReference type="NCBI Taxonomy" id="4558"/>
    <lineage>
        <taxon>Eukaryota</taxon>
        <taxon>Viridiplantae</taxon>
        <taxon>Streptophyta</taxon>
        <taxon>Embryophyta</taxon>
        <taxon>Tracheophyta</taxon>
        <taxon>Spermatophyta</taxon>
        <taxon>Magnoliopsida</taxon>
        <taxon>Liliopsida</taxon>
        <taxon>Poales</taxon>
        <taxon>Poaceae</taxon>
        <taxon>PACMAD clade</taxon>
        <taxon>Panicoideae</taxon>
        <taxon>Andropogonodae</taxon>
        <taxon>Andropogoneae</taxon>
        <taxon>Sorghinae</taxon>
        <taxon>Sorghum</taxon>
    </lineage>
</organism>
<dbReference type="Proteomes" id="UP000000768">
    <property type="component" value="Chromosome 9"/>
</dbReference>
<keyword evidence="2" id="KW-0812">Transmembrane</keyword>
<dbReference type="EMBL" id="CM000768">
    <property type="protein sequence ID" value="OQU77812.1"/>
    <property type="molecule type" value="Genomic_DNA"/>
</dbReference>
<reference evidence="4" key="2">
    <citation type="journal article" date="2018" name="Plant J.">
        <title>The Sorghum bicolor reference genome: improved assembly, gene annotations, a transcriptome atlas, and signatures of genome organization.</title>
        <authorList>
            <person name="McCormick R.F."/>
            <person name="Truong S.K."/>
            <person name="Sreedasyam A."/>
            <person name="Jenkins J."/>
            <person name="Shu S."/>
            <person name="Sims D."/>
            <person name="Kennedy M."/>
            <person name="Amirebrahimi M."/>
            <person name="Weers B.D."/>
            <person name="McKinley B."/>
            <person name="Mattison A."/>
            <person name="Morishige D.T."/>
            <person name="Grimwood J."/>
            <person name="Schmutz J."/>
            <person name="Mullet J.E."/>
        </authorList>
    </citation>
    <scope>NUCLEOTIDE SEQUENCE [LARGE SCALE GENOMIC DNA]</scope>
    <source>
        <strain evidence="4">cv. BTx623</strain>
    </source>
</reference>
<evidence type="ECO:0000256" key="2">
    <source>
        <dbReference type="SAM" id="Phobius"/>
    </source>
</evidence>
<accession>A0A1Z5R215</accession>
<proteinExistence type="predicted"/>
<evidence type="ECO:0000313" key="4">
    <source>
        <dbReference type="Proteomes" id="UP000000768"/>
    </source>
</evidence>
<dbReference type="Gramene" id="OQU77812">
    <property type="protein sequence ID" value="OQU77812"/>
    <property type="gene ID" value="SORBI_3009G106601"/>
</dbReference>
<protein>
    <submittedName>
        <fullName evidence="3">Uncharacterized protein</fullName>
    </submittedName>
</protein>
<sequence>MGRGVGIAARGAARRRAWAAGRGRSRSQLPTAGRRRIPATVAPRPATALGASSDRVWRRQRWQRAGSGRRRSTGHWVSAHDAQGVCRRGAVAGRGRRQPIAAVRRIRLLEIDMLLSLFFSSVHILTRPHVLAGMASSFLIMVLLVMFVHLPSSSSSRLSPVPIFLTAWWSGVHVAVLHEGDMLG</sequence>
<evidence type="ECO:0000313" key="3">
    <source>
        <dbReference type="EMBL" id="OQU77812.1"/>
    </source>
</evidence>